<protein>
    <recommendedName>
        <fullName evidence="2">Hint domain-containing protein</fullName>
    </recommendedName>
</protein>
<dbReference type="eggNOG" id="COG2931">
    <property type="taxonomic scope" value="Bacteria"/>
</dbReference>
<dbReference type="RefSeq" id="WP_198020780.1">
    <property type="nucleotide sequence ID" value="NZ_CP004372.1"/>
</dbReference>
<evidence type="ECO:0000259" key="2">
    <source>
        <dbReference type="SMART" id="SM00306"/>
    </source>
</evidence>
<dbReference type="KEGG" id="red:roselon_00157"/>
<reference evidence="3 4" key="1">
    <citation type="submission" date="2013-03" db="EMBL/GenBank/DDBJ databases">
        <authorList>
            <person name="Fiebig A."/>
            <person name="Goeker M."/>
            <person name="Klenk H.-P.P."/>
        </authorList>
    </citation>
    <scope>NUCLEOTIDE SEQUENCE [LARGE SCALE GENOMIC DNA]</scope>
    <source>
        <strain evidence="4">DSM 19469</strain>
    </source>
</reference>
<evidence type="ECO:0000313" key="4">
    <source>
        <dbReference type="Proteomes" id="UP000019593"/>
    </source>
</evidence>
<sequence>MPHPVLFRFDTLPARALFVQTGANEGDTIGLEEAVVPGDVYRLAARERIARLAISDTGREQPCVADGSEVGHPGDVLTIAACHLLMAPAGDLVEVLVLVLTDADGSSALHLLPLSRLLPNVEYELVGTETEDAPQRFADIASVSFLAGTHLTLANGRQIPVEDLRIGDRLLTRDNGPRPIRWIAHQTRRATGAAAPIRLIAGTLNTARDLRLSPQHRLFIWQRRDELGTGRADLMVKADLLVNGTTVLREEGGFVDSYQIVFDSHEIIYAEGIAVESMLVTGQMRALLPKDLGLSNDPDAQADAAEIEIDETKTGSDDIVDRLTRASRGDPARD</sequence>
<dbReference type="HOGENOM" id="CLU_051165_0_0_5"/>
<dbReference type="Pfam" id="PF13403">
    <property type="entry name" value="Hint_2"/>
    <property type="match status" value="1"/>
</dbReference>
<feature type="domain" description="Hint" evidence="2">
    <location>
        <begin position="142"/>
        <end position="251"/>
    </location>
</feature>
<evidence type="ECO:0000256" key="1">
    <source>
        <dbReference type="SAM" id="MobiDB-lite"/>
    </source>
</evidence>
<evidence type="ECO:0000313" key="3">
    <source>
        <dbReference type="EMBL" id="AHM02614.1"/>
    </source>
</evidence>
<gene>
    <name evidence="3" type="ORF">roselon_00157</name>
</gene>
<dbReference type="Gene3D" id="2.170.16.10">
    <property type="entry name" value="Hedgehog/Intein (Hint) domain"/>
    <property type="match status" value="1"/>
</dbReference>
<name>W8RNA2_9RHOB</name>
<feature type="compositionally biased region" description="Basic and acidic residues" evidence="1">
    <location>
        <begin position="310"/>
        <end position="334"/>
    </location>
</feature>
<dbReference type="STRING" id="1294273.roselon_00157"/>
<dbReference type="Proteomes" id="UP000019593">
    <property type="component" value="Chromosome"/>
</dbReference>
<accession>W8RNA2</accession>
<dbReference type="InterPro" id="IPR028992">
    <property type="entry name" value="Hedgehog/Intein_dom"/>
</dbReference>
<keyword evidence="4" id="KW-1185">Reference proteome</keyword>
<dbReference type="SMART" id="SM00306">
    <property type="entry name" value="HintN"/>
    <property type="match status" value="1"/>
</dbReference>
<dbReference type="InterPro" id="IPR036844">
    <property type="entry name" value="Hint_dom_sf"/>
</dbReference>
<proteinExistence type="predicted"/>
<dbReference type="AlphaFoldDB" id="W8RNA2"/>
<organism evidence="3 4">
    <name type="scientific">Roseicyclus elongatus DSM 19469</name>
    <dbReference type="NCBI Taxonomy" id="1294273"/>
    <lineage>
        <taxon>Bacteria</taxon>
        <taxon>Pseudomonadati</taxon>
        <taxon>Pseudomonadota</taxon>
        <taxon>Alphaproteobacteria</taxon>
        <taxon>Rhodobacterales</taxon>
        <taxon>Roseobacteraceae</taxon>
        <taxon>Roseicyclus</taxon>
    </lineage>
</organism>
<feature type="region of interest" description="Disordered" evidence="1">
    <location>
        <begin position="306"/>
        <end position="334"/>
    </location>
</feature>
<dbReference type="InterPro" id="IPR003587">
    <property type="entry name" value="Hint_dom_N"/>
</dbReference>
<dbReference type="SUPFAM" id="SSF51294">
    <property type="entry name" value="Hedgehog/intein (Hint) domain"/>
    <property type="match status" value="1"/>
</dbReference>
<dbReference type="EMBL" id="CP004372">
    <property type="protein sequence ID" value="AHM02614.1"/>
    <property type="molecule type" value="Genomic_DNA"/>
</dbReference>